<proteinExistence type="predicted"/>
<dbReference type="EMBL" id="JBBPBN010000016">
    <property type="protein sequence ID" value="KAK9021191.1"/>
    <property type="molecule type" value="Genomic_DNA"/>
</dbReference>
<dbReference type="PROSITE" id="PS51999">
    <property type="entry name" value="ZF_GRF"/>
    <property type="match status" value="1"/>
</dbReference>
<keyword evidence="6" id="KW-0812">Transmembrane</keyword>
<evidence type="ECO:0000256" key="5">
    <source>
        <dbReference type="SAM" id="Coils"/>
    </source>
</evidence>
<feature type="transmembrane region" description="Helical" evidence="6">
    <location>
        <begin position="135"/>
        <end position="155"/>
    </location>
</feature>
<protein>
    <recommendedName>
        <fullName evidence="7">GRF-type domain-containing protein</fullName>
    </recommendedName>
</protein>
<keyword evidence="9" id="KW-1185">Reference proteome</keyword>
<feature type="domain" description="GRF-type" evidence="7">
    <location>
        <begin position="28"/>
        <end position="69"/>
    </location>
</feature>
<evidence type="ECO:0000256" key="6">
    <source>
        <dbReference type="SAM" id="Phobius"/>
    </source>
</evidence>
<keyword evidence="6" id="KW-1133">Transmembrane helix</keyword>
<keyword evidence="5" id="KW-0175">Coiled coil</keyword>
<evidence type="ECO:0000313" key="8">
    <source>
        <dbReference type="EMBL" id="KAK9021191.1"/>
    </source>
</evidence>
<name>A0ABR2S7H3_9ROSI</name>
<sequence length="157" mass="18101">MSSSSSSIVGSRNIQHGGSFEYNGDVFCYYGEKSQMWTTWKTENIGRKFFGCPNFKVADCGFFKWHDAELSERAKIVLHEMKKENDVLKRKTRSFNSRNNQEDELTGLKAELIELKVEMKTTKDQLKRLNREKNMYLIGMCIAWSICTVGISGFLSN</sequence>
<evidence type="ECO:0000256" key="2">
    <source>
        <dbReference type="ARBA" id="ARBA00022771"/>
    </source>
</evidence>
<keyword evidence="1" id="KW-0479">Metal-binding</keyword>
<keyword evidence="6" id="KW-0472">Membrane</keyword>
<evidence type="ECO:0000259" key="7">
    <source>
        <dbReference type="PROSITE" id="PS51999"/>
    </source>
</evidence>
<gene>
    <name evidence="8" type="ORF">V6N11_011192</name>
</gene>
<dbReference type="Pfam" id="PF06839">
    <property type="entry name" value="Zn_ribbon_GRF"/>
    <property type="match status" value="1"/>
</dbReference>
<organism evidence="8 9">
    <name type="scientific">Hibiscus sabdariffa</name>
    <name type="common">roselle</name>
    <dbReference type="NCBI Taxonomy" id="183260"/>
    <lineage>
        <taxon>Eukaryota</taxon>
        <taxon>Viridiplantae</taxon>
        <taxon>Streptophyta</taxon>
        <taxon>Embryophyta</taxon>
        <taxon>Tracheophyta</taxon>
        <taxon>Spermatophyta</taxon>
        <taxon>Magnoliopsida</taxon>
        <taxon>eudicotyledons</taxon>
        <taxon>Gunneridae</taxon>
        <taxon>Pentapetalae</taxon>
        <taxon>rosids</taxon>
        <taxon>malvids</taxon>
        <taxon>Malvales</taxon>
        <taxon>Malvaceae</taxon>
        <taxon>Malvoideae</taxon>
        <taxon>Hibiscus</taxon>
    </lineage>
</organism>
<evidence type="ECO:0000313" key="9">
    <source>
        <dbReference type="Proteomes" id="UP001396334"/>
    </source>
</evidence>
<evidence type="ECO:0000256" key="4">
    <source>
        <dbReference type="PROSITE-ProRule" id="PRU01343"/>
    </source>
</evidence>
<evidence type="ECO:0000256" key="3">
    <source>
        <dbReference type="ARBA" id="ARBA00022833"/>
    </source>
</evidence>
<reference evidence="8 9" key="1">
    <citation type="journal article" date="2024" name="G3 (Bethesda)">
        <title>Genome assembly of Hibiscus sabdariffa L. provides insights into metabolisms of medicinal natural products.</title>
        <authorList>
            <person name="Kim T."/>
        </authorList>
    </citation>
    <scope>NUCLEOTIDE SEQUENCE [LARGE SCALE GENOMIC DNA]</scope>
    <source>
        <strain evidence="8">TK-2024</strain>
        <tissue evidence="8">Old leaves</tissue>
    </source>
</reference>
<feature type="coiled-coil region" evidence="5">
    <location>
        <begin position="71"/>
        <end position="132"/>
    </location>
</feature>
<evidence type="ECO:0000256" key="1">
    <source>
        <dbReference type="ARBA" id="ARBA00022723"/>
    </source>
</evidence>
<dbReference type="Proteomes" id="UP001396334">
    <property type="component" value="Unassembled WGS sequence"/>
</dbReference>
<keyword evidence="3" id="KW-0862">Zinc</keyword>
<dbReference type="PANTHER" id="PTHR33248">
    <property type="entry name" value="ZINC ION-BINDING PROTEIN"/>
    <property type="match status" value="1"/>
</dbReference>
<keyword evidence="2 4" id="KW-0863">Zinc-finger</keyword>
<dbReference type="InterPro" id="IPR010666">
    <property type="entry name" value="Znf_GRF"/>
</dbReference>
<comment type="caution">
    <text evidence="8">The sequence shown here is derived from an EMBL/GenBank/DDBJ whole genome shotgun (WGS) entry which is preliminary data.</text>
</comment>
<accession>A0ABR2S7H3</accession>